<feature type="domain" description="MIR" evidence="3">
    <location>
        <begin position="65"/>
        <end position="122"/>
    </location>
</feature>
<reference evidence="6" key="2">
    <citation type="submission" date="2012-11" db="EMBL/GenBank/DDBJ databases">
        <authorList>
            <person name="Kuo A."/>
            <person name="Curtis B.A."/>
            <person name="Tanifuji G."/>
            <person name="Burki F."/>
            <person name="Gruber A."/>
            <person name="Irimia M."/>
            <person name="Maruyama S."/>
            <person name="Arias M.C."/>
            <person name="Ball S.G."/>
            <person name="Gile G.H."/>
            <person name="Hirakawa Y."/>
            <person name="Hopkins J.F."/>
            <person name="Rensing S.A."/>
            <person name="Schmutz J."/>
            <person name="Symeonidi A."/>
            <person name="Elias M."/>
            <person name="Eveleigh R.J."/>
            <person name="Herman E.K."/>
            <person name="Klute M.J."/>
            <person name="Nakayama T."/>
            <person name="Obornik M."/>
            <person name="Reyes-Prieto A."/>
            <person name="Armbrust E.V."/>
            <person name="Aves S.J."/>
            <person name="Beiko R.G."/>
            <person name="Coutinho P."/>
            <person name="Dacks J.B."/>
            <person name="Durnford D.G."/>
            <person name="Fast N.M."/>
            <person name="Green B.R."/>
            <person name="Grisdale C."/>
            <person name="Hempe F."/>
            <person name="Henrissat B."/>
            <person name="Hoppner M.P."/>
            <person name="Ishida K.-I."/>
            <person name="Kim E."/>
            <person name="Koreny L."/>
            <person name="Kroth P.G."/>
            <person name="Liu Y."/>
            <person name="Malik S.-B."/>
            <person name="Maier U.G."/>
            <person name="McRose D."/>
            <person name="Mock T."/>
            <person name="Neilson J.A."/>
            <person name="Onodera N.T."/>
            <person name="Poole A.M."/>
            <person name="Pritham E.J."/>
            <person name="Richards T.A."/>
            <person name="Rocap G."/>
            <person name="Roy S.W."/>
            <person name="Sarai C."/>
            <person name="Schaack S."/>
            <person name="Shirato S."/>
            <person name="Slamovits C.H."/>
            <person name="Spencer D.F."/>
            <person name="Suzuki S."/>
            <person name="Worden A.Z."/>
            <person name="Zauner S."/>
            <person name="Barry K."/>
            <person name="Bell C."/>
            <person name="Bharti A.K."/>
            <person name="Crow J.A."/>
            <person name="Grimwood J."/>
            <person name="Kramer R."/>
            <person name="Lindquist E."/>
            <person name="Lucas S."/>
            <person name="Salamov A."/>
            <person name="McFadden G.I."/>
            <person name="Lane C.E."/>
            <person name="Keeling P.J."/>
            <person name="Gray M.W."/>
            <person name="Grigoriev I.V."/>
            <person name="Archibald J.M."/>
        </authorList>
    </citation>
    <scope>NUCLEOTIDE SEQUENCE</scope>
    <source>
        <strain evidence="6">CCMP2712</strain>
    </source>
</reference>
<dbReference type="EnsemblProtists" id="EKX49952">
    <property type="protein sequence ID" value="EKX49952"/>
    <property type="gene ID" value="GUITHDRAFT_48706"/>
</dbReference>
<dbReference type="OMA" id="HNMTGRY"/>
<dbReference type="PaxDb" id="55529-EKX49952"/>
<feature type="non-terminal residue" evidence="4">
    <location>
        <position position="1"/>
    </location>
</feature>
<keyword evidence="6" id="KW-1185">Reference proteome</keyword>
<dbReference type="PANTHER" id="PTHR46809">
    <property type="entry name" value="STROMAL CELL-DERIVED FACTOR 2-LIKE PROTEIN"/>
    <property type="match status" value="1"/>
</dbReference>
<dbReference type="KEGG" id="gtt:GUITHDRAFT_48706"/>
<dbReference type="PANTHER" id="PTHR46809:SF2">
    <property type="entry name" value="GH21273P"/>
    <property type="match status" value="1"/>
</dbReference>
<name>L1JNC9_GUITC</name>
<reference evidence="5" key="3">
    <citation type="submission" date="2016-03" db="UniProtKB">
        <authorList>
            <consortium name="EnsemblProtists"/>
        </authorList>
    </citation>
    <scope>IDENTIFICATION</scope>
</reference>
<dbReference type="Pfam" id="PF02815">
    <property type="entry name" value="MIR"/>
    <property type="match status" value="1"/>
</dbReference>
<dbReference type="PROSITE" id="PS50919">
    <property type="entry name" value="MIR"/>
    <property type="match status" value="2"/>
</dbReference>
<feature type="domain" description="MIR" evidence="3">
    <location>
        <begin position="1"/>
        <end position="55"/>
    </location>
</feature>
<evidence type="ECO:0000256" key="1">
    <source>
        <dbReference type="ARBA" id="ARBA00022729"/>
    </source>
</evidence>
<dbReference type="GeneID" id="17306652"/>
<dbReference type="AlphaFoldDB" id="L1JNC9"/>
<keyword evidence="1" id="KW-0732">Signal</keyword>
<dbReference type="eggNOG" id="KOG3358">
    <property type="taxonomic scope" value="Eukaryota"/>
</dbReference>
<sequence>SQVTYGSVIQLKHLATRRFLSATNFKYFHPSSSGQHQIIAVDQEDGYTHWRVMPRSGQRWELVKDVPVKNGEVIRLLNLRTGRNLHSHDGPISPLSKQREVSNYGEEYGSIDSNDNWILRTEDEFWYMTKPVELKHAPTKSPLISRDDFDNKNYTFGFQEVAC</sequence>
<dbReference type="OrthoDB" id="5588846at2759"/>
<proteinExistence type="predicted"/>
<evidence type="ECO:0000256" key="2">
    <source>
        <dbReference type="ARBA" id="ARBA00022737"/>
    </source>
</evidence>
<evidence type="ECO:0000313" key="5">
    <source>
        <dbReference type="EnsemblProtists" id="EKX49952"/>
    </source>
</evidence>
<dbReference type="RefSeq" id="XP_005836932.1">
    <property type="nucleotide sequence ID" value="XM_005836875.1"/>
</dbReference>
<reference evidence="4 6" key="1">
    <citation type="journal article" date="2012" name="Nature">
        <title>Algal genomes reveal evolutionary mosaicism and the fate of nucleomorphs.</title>
        <authorList>
            <consortium name="DOE Joint Genome Institute"/>
            <person name="Curtis B.A."/>
            <person name="Tanifuji G."/>
            <person name="Burki F."/>
            <person name="Gruber A."/>
            <person name="Irimia M."/>
            <person name="Maruyama S."/>
            <person name="Arias M.C."/>
            <person name="Ball S.G."/>
            <person name="Gile G.H."/>
            <person name="Hirakawa Y."/>
            <person name="Hopkins J.F."/>
            <person name="Kuo A."/>
            <person name="Rensing S.A."/>
            <person name="Schmutz J."/>
            <person name="Symeonidi A."/>
            <person name="Elias M."/>
            <person name="Eveleigh R.J."/>
            <person name="Herman E.K."/>
            <person name="Klute M.J."/>
            <person name="Nakayama T."/>
            <person name="Obornik M."/>
            <person name="Reyes-Prieto A."/>
            <person name="Armbrust E.V."/>
            <person name="Aves S.J."/>
            <person name="Beiko R.G."/>
            <person name="Coutinho P."/>
            <person name="Dacks J.B."/>
            <person name="Durnford D.G."/>
            <person name="Fast N.M."/>
            <person name="Green B.R."/>
            <person name="Grisdale C.J."/>
            <person name="Hempel F."/>
            <person name="Henrissat B."/>
            <person name="Hoppner M.P."/>
            <person name="Ishida K."/>
            <person name="Kim E."/>
            <person name="Koreny L."/>
            <person name="Kroth P.G."/>
            <person name="Liu Y."/>
            <person name="Malik S.B."/>
            <person name="Maier U.G."/>
            <person name="McRose D."/>
            <person name="Mock T."/>
            <person name="Neilson J.A."/>
            <person name="Onodera N.T."/>
            <person name="Poole A.M."/>
            <person name="Pritham E.J."/>
            <person name="Richards T.A."/>
            <person name="Rocap G."/>
            <person name="Roy S.W."/>
            <person name="Sarai C."/>
            <person name="Schaack S."/>
            <person name="Shirato S."/>
            <person name="Slamovits C.H."/>
            <person name="Spencer D.F."/>
            <person name="Suzuki S."/>
            <person name="Worden A.Z."/>
            <person name="Zauner S."/>
            <person name="Barry K."/>
            <person name="Bell C."/>
            <person name="Bharti A.K."/>
            <person name="Crow J.A."/>
            <person name="Grimwood J."/>
            <person name="Kramer R."/>
            <person name="Lindquist E."/>
            <person name="Lucas S."/>
            <person name="Salamov A."/>
            <person name="McFadden G.I."/>
            <person name="Lane C.E."/>
            <person name="Keeling P.J."/>
            <person name="Gray M.W."/>
            <person name="Grigoriev I.V."/>
            <person name="Archibald J.M."/>
        </authorList>
    </citation>
    <scope>NUCLEOTIDE SEQUENCE</scope>
    <source>
        <strain evidence="4 6">CCMP2712</strain>
    </source>
</reference>
<evidence type="ECO:0000313" key="6">
    <source>
        <dbReference type="Proteomes" id="UP000011087"/>
    </source>
</evidence>
<gene>
    <name evidence="4" type="ORF">GUITHDRAFT_48706</name>
</gene>
<dbReference type="InterPro" id="IPR016093">
    <property type="entry name" value="MIR_motif"/>
</dbReference>
<dbReference type="InterPro" id="IPR036300">
    <property type="entry name" value="MIR_dom_sf"/>
</dbReference>
<dbReference type="Proteomes" id="UP000011087">
    <property type="component" value="Unassembled WGS sequence"/>
</dbReference>
<feature type="non-terminal residue" evidence="4">
    <location>
        <position position="163"/>
    </location>
</feature>
<dbReference type="EMBL" id="JH992980">
    <property type="protein sequence ID" value="EKX49952.1"/>
    <property type="molecule type" value="Genomic_DNA"/>
</dbReference>
<dbReference type="SMART" id="SM00472">
    <property type="entry name" value="MIR"/>
    <property type="match status" value="2"/>
</dbReference>
<dbReference type="STRING" id="905079.L1JNC9"/>
<accession>L1JNC9</accession>
<dbReference type="SUPFAM" id="SSF82109">
    <property type="entry name" value="MIR domain"/>
    <property type="match status" value="1"/>
</dbReference>
<keyword evidence="2" id="KW-0677">Repeat</keyword>
<dbReference type="Gene3D" id="2.80.10.50">
    <property type="match status" value="1"/>
</dbReference>
<organism evidence="4">
    <name type="scientific">Guillardia theta (strain CCMP2712)</name>
    <name type="common">Cryptophyte</name>
    <dbReference type="NCBI Taxonomy" id="905079"/>
    <lineage>
        <taxon>Eukaryota</taxon>
        <taxon>Cryptophyceae</taxon>
        <taxon>Pyrenomonadales</taxon>
        <taxon>Geminigeraceae</taxon>
        <taxon>Guillardia</taxon>
    </lineage>
</organism>
<protein>
    <recommendedName>
        <fullName evidence="3">MIR domain-containing protein</fullName>
    </recommendedName>
</protein>
<dbReference type="HOGENOM" id="CLU_078126_0_0_1"/>
<evidence type="ECO:0000313" key="4">
    <source>
        <dbReference type="EMBL" id="EKX49952.1"/>
    </source>
</evidence>
<evidence type="ECO:0000259" key="3">
    <source>
        <dbReference type="PROSITE" id="PS50919"/>
    </source>
</evidence>